<feature type="compositionally biased region" description="Acidic residues" evidence="1">
    <location>
        <begin position="235"/>
        <end position="250"/>
    </location>
</feature>
<dbReference type="EMBL" id="OA567917">
    <property type="protein sequence ID" value="CAD7200953.1"/>
    <property type="molecule type" value="Genomic_DNA"/>
</dbReference>
<evidence type="ECO:0000256" key="1">
    <source>
        <dbReference type="SAM" id="MobiDB-lite"/>
    </source>
</evidence>
<dbReference type="AlphaFoldDB" id="A0A7R8VPX3"/>
<accession>A0A7R8VPX3</accession>
<reference evidence="2" key="1">
    <citation type="submission" date="2020-11" db="EMBL/GenBank/DDBJ databases">
        <authorList>
            <person name="Tran Van P."/>
        </authorList>
    </citation>
    <scope>NUCLEOTIDE SEQUENCE</scope>
</reference>
<feature type="region of interest" description="Disordered" evidence="1">
    <location>
        <begin position="411"/>
        <end position="440"/>
    </location>
</feature>
<feature type="region of interest" description="Disordered" evidence="1">
    <location>
        <begin position="227"/>
        <end position="315"/>
    </location>
</feature>
<evidence type="ECO:0000313" key="2">
    <source>
        <dbReference type="EMBL" id="CAD7200953.1"/>
    </source>
</evidence>
<gene>
    <name evidence="2" type="ORF">TDIB3V08_LOCUS7163</name>
</gene>
<name>A0A7R8VPX3_TIMDO</name>
<feature type="compositionally biased region" description="Basic and acidic residues" evidence="1">
    <location>
        <begin position="251"/>
        <end position="262"/>
    </location>
</feature>
<sequence>MEGREGVFVKTEGLDTFDLLNLLKNTHDVRLNAAMLLSMPIKGKFEEWGPEHGVSYRLVRGHHQTEYNRKFIENFILPVWKDHIWPDITRTGANLAFPDLANSSIGPDLSFFHMGPLGTRKRKVGNKVWGKEGFANALCDEMLDKLEKERNFLISQKQLPVEQEAFASEEQSEIVEPYNEEQEAEWRVRHRQKEQEYRQRLAELRNKEKTPVNNEEDLWQRLDQLHSEDGYYSNDEQDYGEEVEEDEENPDETRHQLEEVRKRNGFVQKDLGHSSMAGTSTDDSAGPEYEPKRRRVSFADLHQEENDGSSEEDELRIVFRHTPIESTDLNSQGCEIPQSPADIYTQYRVRHSKDKETVPKSILKKSSEPIRVQQTASLDQVESLPTVSAAASKKVPRRVSPISVFGDVLEHSAGDLDTPQAPSLKRPTSKFRANRQAAKQ</sequence>
<protein>
    <submittedName>
        <fullName evidence="2">Uncharacterized protein</fullName>
    </submittedName>
</protein>
<organism evidence="2">
    <name type="scientific">Timema douglasi</name>
    <name type="common">Walking stick</name>
    <dbReference type="NCBI Taxonomy" id="61478"/>
    <lineage>
        <taxon>Eukaryota</taxon>
        <taxon>Metazoa</taxon>
        <taxon>Ecdysozoa</taxon>
        <taxon>Arthropoda</taxon>
        <taxon>Hexapoda</taxon>
        <taxon>Insecta</taxon>
        <taxon>Pterygota</taxon>
        <taxon>Neoptera</taxon>
        <taxon>Polyneoptera</taxon>
        <taxon>Phasmatodea</taxon>
        <taxon>Timematodea</taxon>
        <taxon>Timematoidea</taxon>
        <taxon>Timematidae</taxon>
        <taxon>Timema</taxon>
    </lineage>
</organism>
<proteinExistence type="predicted"/>